<dbReference type="Pfam" id="PF01899">
    <property type="entry name" value="MNHE"/>
    <property type="match status" value="1"/>
</dbReference>
<feature type="region of interest" description="Disordered" evidence="6">
    <location>
        <begin position="166"/>
        <end position="206"/>
    </location>
</feature>
<feature type="transmembrane region" description="Helical" evidence="7">
    <location>
        <begin position="58"/>
        <end position="78"/>
    </location>
</feature>
<dbReference type="STRING" id="1033806.HTIA_2631"/>
<dbReference type="Proteomes" id="UP000003861">
    <property type="component" value="Unassembled WGS sequence"/>
</dbReference>
<keyword evidence="2" id="KW-1003">Cell membrane</keyword>
<feature type="compositionally biased region" description="Acidic residues" evidence="6">
    <location>
        <begin position="180"/>
        <end position="196"/>
    </location>
</feature>
<dbReference type="GO" id="GO:0005886">
    <property type="term" value="C:plasma membrane"/>
    <property type="evidence" value="ECO:0007669"/>
    <property type="project" value="UniProtKB-SubCell"/>
</dbReference>
<keyword evidence="5 7" id="KW-0472">Membrane</keyword>
<feature type="transmembrane region" description="Helical" evidence="7">
    <location>
        <begin position="30"/>
        <end position="46"/>
    </location>
</feature>
<gene>
    <name evidence="8" type="primary">shaE</name>
    <name evidence="8" type="ORF">HLRTI_002823</name>
</gene>
<reference evidence="8 9" key="1">
    <citation type="journal article" date="2011" name="J. Bacteriol.">
        <title>Genome sequence of Halorhabdus tiamatea, the first archaeon isolated from a deep-sea anoxic brine lake.</title>
        <authorList>
            <person name="Antunes A."/>
            <person name="Alam I."/>
            <person name="Bajic V.B."/>
            <person name="Stingl U."/>
        </authorList>
    </citation>
    <scope>NUCLEOTIDE SEQUENCE [LARGE SCALE GENOMIC DNA]</scope>
    <source>
        <strain evidence="8 9">SARL4B</strain>
    </source>
</reference>
<name>U2F4D9_9EURY</name>
<organism evidence="8 9">
    <name type="scientific">Halorhabdus tiamatea SARL4B</name>
    <dbReference type="NCBI Taxonomy" id="1033806"/>
    <lineage>
        <taxon>Archaea</taxon>
        <taxon>Methanobacteriati</taxon>
        <taxon>Methanobacteriota</taxon>
        <taxon>Stenosarchaea group</taxon>
        <taxon>Halobacteria</taxon>
        <taxon>Halobacteriales</taxon>
        <taxon>Haloarculaceae</taxon>
        <taxon>Halorhabdus</taxon>
    </lineage>
</organism>
<dbReference type="InterPro" id="IPR002758">
    <property type="entry name" value="Cation_antiport_E"/>
</dbReference>
<dbReference type="GeneID" id="23798826"/>
<sequence>MRRWPVIGVALAALWLFVNGVELAPMPLAGAALSGLAIGMPIAYLFRRFYASDIAIGGLLRSIPATVIYLVLFLTELITANVDVAYRVLAPSMPIEPDVIEIPLRVESDAAITTIANSISLTPGTLTMDYNPDRNSLYVHAIAGRDRELVVAPIRQWEGYALRIFDEERSPTDPVPDPDAGNETDTDASADTDLDADTNGGEPDGK</sequence>
<dbReference type="RefSeq" id="WP_008526745.1">
    <property type="nucleotide sequence ID" value="NC_021921.1"/>
</dbReference>
<dbReference type="EMBL" id="AFNT02000041">
    <property type="protein sequence ID" value="ERJ05195.1"/>
    <property type="molecule type" value="Genomic_DNA"/>
</dbReference>
<evidence type="ECO:0000256" key="4">
    <source>
        <dbReference type="ARBA" id="ARBA00022989"/>
    </source>
</evidence>
<comment type="subcellular location">
    <subcellularLocation>
        <location evidence="1">Cell membrane</location>
        <topology evidence="1">Multi-pass membrane protein</topology>
    </subcellularLocation>
</comment>
<evidence type="ECO:0000256" key="2">
    <source>
        <dbReference type="ARBA" id="ARBA00022475"/>
    </source>
</evidence>
<evidence type="ECO:0000256" key="6">
    <source>
        <dbReference type="SAM" id="MobiDB-lite"/>
    </source>
</evidence>
<dbReference type="PANTHER" id="PTHR34584">
    <property type="entry name" value="NA(+)/H(+) ANTIPORTER SUBUNIT E1"/>
    <property type="match status" value="1"/>
</dbReference>
<comment type="caution">
    <text evidence="8">The sequence shown here is derived from an EMBL/GenBank/DDBJ whole genome shotgun (WGS) entry which is preliminary data.</text>
</comment>
<dbReference type="eggNOG" id="arCOG03099">
    <property type="taxonomic scope" value="Archaea"/>
</dbReference>
<evidence type="ECO:0000313" key="8">
    <source>
        <dbReference type="EMBL" id="ERJ05195.1"/>
    </source>
</evidence>
<reference evidence="8 9" key="2">
    <citation type="journal article" date="2013" name="PLoS ONE">
        <title>INDIGO - INtegrated Data Warehouse of MIcrobial GenOmes with Examples from the Red Sea Extremophiles.</title>
        <authorList>
            <person name="Alam I."/>
            <person name="Antunes A."/>
            <person name="Kamau A.A."/>
            <person name="Ba Alawi W."/>
            <person name="Kalkatawi M."/>
            <person name="Stingl U."/>
            <person name="Bajic V.B."/>
        </authorList>
    </citation>
    <scope>NUCLEOTIDE SEQUENCE [LARGE SCALE GENOMIC DNA]</scope>
    <source>
        <strain evidence="8 9">SARL4B</strain>
    </source>
</reference>
<dbReference type="GO" id="GO:0008324">
    <property type="term" value="F:monoatomic cation transmembrane transporter activity"/>
    <property type="evidence" value="ECO:0007669"/>
    <property type="project" value="InterPro"/>
</dbReference>
<keyword evidence="3 7" id="KW-0812">Transmembrane</keyword>
<evidence type="ECO:0000256" key="7">
    <source>
        <dbReference type="SAM" id="Phobius"/>
    </source>
</evidence>
<dbReference type="AlphaFoldDB" id="U2F4D9"/>
<dbReference type="OrthoDB" id="85180at2157"/>
<accession>U2F4D9</accession>
<evidence type="ECO:0000256" key="3">
    <source>
        <dbReference type="ARBA" id="ARBA00022692"/>
    </source>
</evidence>
<evidence type="ECO:0000313" key="9">
    <source>
        <dbReference type="Proteomes" id="UP000003861"/>
    </source>
</evidence>
<proteinExistence type="predicted"/>
<evidence type="ECO:0000256" key="5">
    <source>
        <dbReference type="ARBA" id="ARBA00023136"/>
    </source>
</evidence>
<protein>
    <submittedName>
        <fullName evidence="8">Sodium-proton antiporter protein</fullName>
    </submittedName>
</protein>
<keyword evidence="4 7" id="KW-1133">Transmembrane helix</keyword>
<dbReference type="PANTHER" id="PTHR34584:SF1">
    <property type="entry name" value="NA(+)_H(+) ANTIPORTER SUBUNIT E1"/>
    <property type="match status" value="1"/>
</dbReference>
<evidence type="ECO:0000256" key="1">
    <source>
        <dbReference type="ARBA" id="ARBA00004651"/>
    </source>
</evidence>